<dbReference type="Pfam" id="PF00728">
    <property type="entry name" value="Glyco_hydro_20"/>
    <property type="match status" value="1"/>
</dbReference>
<dbReference type="Gene3D" id="3.20.20.80">
    <property type="entry name" value="Glycosidases"/>
    <property type="match status" value="1"/>
</dbReference>
<feature type="domain" description="Glycoside hydrolase family 20 catalytic" evidence="5">
    <location>
        <begin position="71"/>
        <end position="239"/>
    </location>
</feature>
<reference evidence="7" key="1">
    <citation type="submission" date="2025-08" db="UniProtKB">
        <authorList>
            <consortium name="RefSeq"/>
        </authorList>
    </citation>
    <scope>IDENTIFICATION</scope>
</reference>
<dbReference type="RefSeq" id="XP_036360609.1">
    <property type="nucleotide sequence ID" value="XM_036504716.1"/>
</dbReference>
<dbReference type="InterPro" id="IPR017853">
    <property type="entry name" value="GH"/>
</dbReference>
<gene>
    <name evidence="7" type="primary">LOC115214057</name>
</gene>
<protein>
    <recommendedName>
        <fullName evidence="3">beta-N-acetylhexosaminidase</fullName>
        <ecNumber evidence="3">3.2.1.52</ecNumber>
    </recommendedName>
</protein>
<keyword evidence="4" id="KW-0378">Hydrolase</keyword>
<comment type="similarity">
    <text evidence="2">Belongs to the glycosyl hydrolase 20 family.</text>
</comment>
<sequence>MVSSRTNKGLSAMNESSDFHHTVHLDLKGAPPRVSYFAEIFPLFRQWGATSLLLEYEDMFPYQNDLKELAAEHAYSKDDIQRIQQLAEQNNLEVIPLVQTFGHFEFVLKHEKFQKLREVAAYPTSLCPTHPDALDTVKLMIDQILTLHPRSHRFHIGADEVYHIGFCERCKKTMASENLTNQQMFFVHIEKVVKYVKCKYNHLTVLMWDDMMRFCELALLKESKLGDIVEPMVWHYVTQFVLPNDIWDRYSKVFPNIWLASSFKGATSSSAYLTNIMYHVDNHLAWLSVINQEKHKFKKICGITVTGWQRFDHFAVLCELLPQALPSLAACLHVLKSGTFNSDIHLTVSKELEFEPTLPLIPDRTIFPKCKFPGSDIYLQMLDFLRFELDYNEYIHSDRRQTWMNDYNLQRGFLNPAHLQQLLDEALRLYNCFQQLKFSIQKSLMLVFYEDTVQEWLCVNIDQKLVKLKELLDKGCPHLPAPPPPMIAAK</sequence>
<dbReference type="EC" id="3.2.1.52" evidence="3"/>
<keyword evidence="6" id="KW-1185">Reference proteome</keyword>
<comment type="catalytic activity">
    <reaction evidence="1">
        <text>Hydrolysis of terminal non-reducing N-acetyl-D-hexosamine residues in N-acetyl-beta-D-hexosaminides.</text>
        <dbReference type="EC" id="3.2.1.52"/>
    </reaction>
</comment>
<evidence type="ECO:0000313" key="6">
    <source>
        <dbReference type="Proteomes" id="UP000515154"/>
    </source>
</evidence>
<proteinExistence type="inferred from homology"/>
<dbReference type="PANTHER" id="PTHR21040:SF8">
    <property type="entry name" value="BCDNA.GH04120"/>
    <property type="match status" value="1"/>
</dbReference>
<dbReference type="GO" id="GO:0005975">
    <property type="term" value="P:carbohydrate metabolic process"/>
    <property type="evidence" value="ECO:0007669"/>
    <property type="project" value="InterPro"/>
</dbReference>
<dbReference type="AlphaFoldDB" id="A0A7E6EYW9"/>
<name>A0A7E6EYW9_9MOLL</name>
<dbReference type="InterPro" id="IPR038901">
    <property type="entry name" value="HEXDC-like"/>
</dbReference>
<evidence type="ECO:0000256" key="2">
    <source>
        <dbReference type="ARBA" id="ARBA00006285"/>
    </source>
</evidence>
<organism evidence="6 7">
    <name type="scientific">Octopus sinensis</name>
    <name type="common">East Asian common octopus</name>
    <dbReference type="NCBI Taxonomy" id="2607531"/>
    <lineage>
        <taxon>Eukaryota</taxon>
        <taxon>Metazoa</taxon>
        <taxon>Spiralia</taxon>
        <taxon>Lophotrochozoa</taxon>
        <taxon>Mollusca</taxon>
        <taxon>Cephalopoda</taxon>
        <taxon>Coleoidea</taxon>
        <taxon>Octopodiformes</taxon>
        <taxon>Octopoda</taxon>
        <taxon>Incirrata</taxon>
        <taxon>Octopodidae</taxon>
        <taxon>Octopus</taxon>
    </lineage>
</organism>
<dbReference type="CDD" id="cd06565">
    <property type="entry name" value="GH20_GcnA-like"/>
    <property type="match status" value="1"/>
</dbReference>
<dbReference type="InterPro" id="IPR015883">
    <property type="entry name" value="Glyco_hydro_20_cat"/>
</dbReference>
<evidence type="ECO:0000256" key="1">
    <source>
        <dbReference type="ARBA" id="ARBA00001231"/>
    </source>
</evidence>
<dbReference type="SUPFAM" id="SSF51445">
    <property type="entry name" value="(Trans)glycosidases"/>
    <property type="match status" value="1"/>
</dbReference>
<evidence type="ECO:0000256" key="4">
    <source>
        <dbReference type="ARBA" id="ARBA00022801"/>
    </source>
</evidence>
<evidence type="ECO:0000313" key="7">
    <source>
        <dbReference type="RefSeq" id="XP_036360609.1"/>
    </source>
</evidence>
<dbReference type="Proteomes" id="UP000515154">
    <property type="component" value="Linkage group LG7"/>
</dbReference>
<evidence type="ECO:0000259" key="5">
    <source>
        <dbReference type="Pfam" id="PF00728"/>
    </source>
</evidence>
<dbReference type="PANTHER" id="PTHR21040">
    <property type="entry name" value="BCDNA.GH04120"/>
    <property type="match status" value="1"/>
</dbReference>
<evidence type="ECO:0000256" key="3">
    <source>
        <dbReference type="ARBA" id="ARBA00012663"/>
    </source>
</evidence>
<accession>A0A7E6EYW9</accession>
<dbReference type="GO" id="GO:0004563">
    <property type="term" value="F:beta-N-acetylhexosaminidase activity"/>
    <property type="evidence" value="ECO:0007669"/>
    <property type="project" value="UniProtKB-EC"/>
</dbReference>